<comment type="caution">
    <text evidence="11">The sequence shown here is derived from an EMBL/GenBank/DDBJ whole genome shotgun (WGS) entry which is preliminary data.</text>
</comment>
<comment type="subunit">
    <text evidence="8">Homotrimer.</text>
</comment>
<comment type="catalytic activity">
    <reaction evidence="1 8 9">
        <text>4-CDP-2-C-methyl-D-erythritol 2-phosphate = 2-C-methyl-D-erythritol 2,4-cyclic diphosphate + CMP</text>
        <dbReference type="Rhea" id="RHEA:23864"/>
        <dbReference type="ChEBI" id="CHEBI:57919"/>
        <dbReference type="ChEBI" id="CHEBI:58483"/>
        <dbReference type="ChEBI" id="CHEBI:60377"/>
        <dbReference type="EC" id="4.6.1.12"/>
    </reaction>
</comment>
<sequence>MDIRFGIGYDVHQLTEGRKLILGGVDIPHSLGLDGHSDADVLLHAIKDALLGAAGMGDIGKLFPDTDMTYKGASSIWLLEQVWQRLTEKGWRVNNIDATIAAQKPKLAPFIPTMKQNIAQTLRISPERVNVKATTTEGLGFVGRQEGISSYAIASLINDAN</sequence>
<feature type="binding site" evidence="8">
    <location>
        <begin position="134"/>
        <end position="137"/>
    </location>
    <ligand>
        <name>4-CDP-2-C-methyl-D-erythritol 2-phosphate</name>
        <dbReference type="ChEBI" id="CHEBI:57919"/>
    </ligand>
</feature>
<feature type="binding site" evidence="8">
    <location>
        <position position="141"/>
    </location>
    <ligand>
        <name>4-CDP-2-C-methyl-D-erythritol 2-phosphate</name>
        <dbReference type="ChEBI" id="CHEBI:57919"/>
    </ligand>
</feature>
<dbReference type="PANTHER" id="PTHR43181">
    <property type="entry name" value="2-C-METHYL-D-ERYTHRITOL 2,4-CYCLODIPHOSPHATE SYNTHASE, CHLOROPLASTIC"/>
    <property type="match status" value="1"/>
</dbReference>
<dbReference type="UniPathway" id="UPA00056">
    <property type="reaction ID" value="UER00095"/>
</dbReference>
<evidence type="ECO:0000256" key="3">
    <source>
        <dbReference type="ARBA" id="ARBA00008480"/>
    </source>
</evidence>
<dbReference type="GO" id="GO:0008685">
    <property type="term" value="F:2-C-methyl-D-erythritol 2,4-cyclodiphosphate synthase activity"/>
    <property type="evidence" value="ECO:0007669"/>
    <property type="project" value="UniProtKB-UniRule"/>
</dbReference>
<dbReference type="GO" id="GO:0016114">
    <property type="term" value="P:terpenoid biosynthetic process"/>
    <property type="evidence" value="ECO:0007669"/>
    <property type="project" value="InterPro"/>
</dbReference>
<dbReference type="EC" id="4.6.1.12" evidence="4 8"/>
<dbReference type="CDD" id="cd00554">
    <property type="entry name" value="MECDP_synthase"/>
    <property type="match status" value="1"/>
</dbReference>
<dbReference type="PROSITE" id="PS01350">
    <property type="entry name" value="ISPF"/>
    <property type="match status" value="1"/>
</dbReference>
<comment type="similarity">
    <text evidence="3 8 9">Belongs to the IspF family.</text>
</comment>
<dbReference type="FunFam" id="3.30.1330.50:FF:000001">
    <property type="entry name" value="2-C-methyl-D-erythritol 2,4-cyclodiphosphate synthase"/>
    <property type="match status" value="1"/>
</dbReference>
<comment type="function">
    <text evidence="8">Involved in the biosynthesis of isopentenyl diphosphate (IPP) and dimethylallyl diphosphate (DMAPP), two major building blocks of isoprenoid compounds. Catalyzes the conversion of 4-diphosphocytidyl-2-C-methyl-D-erythritol 2-phosphate (CDP-ME2P) to 2-C-methyl-D-erythritol 2,4-cyclodiphosphate (ME-CPP) with a corresponding release of cytidine 5-monophosphate (CMP).</text>
</comment>
<dbReference type="Proteomes" id="UP000076268">
    <property type="component" value="Unassembled WGS sequence"/>
</dbReference>
<comment type="caution">
    <text evidence="8">Lacks conserved residue(s) required for the propagation of feature annotation.</text>
</comment>
<dbReference type="NCBIfam" id="TIGR00151">
    <property type="entry name" value="ispF"/>
    <property type="match status" value="1"/>
</dbReference>
<evidence type="ECO:0000256" key="5">
    <source>
        <dbReference type="ARBA" id="ARBA00022723"/>
    </source>
</evidence>
<evidence type="ECO:0000313" key="11">
    <source>
        <dbReference type="EMBL" id="KYZ77908.1"/>
    </source>
</evidence>
<feature type="binding site" evidence="8">
    <location>
        <position position="12"/>
    </location>
    <ligand>
        <name>a divalent metal cation</name>
        <dbReference type="ChEBI" id="CHEBI:60240"/>
    </ligand>
</feature>
<keyword evidence="12" id="KW-1185">Reference proteome</keyword>
<evidence type="ECO:0000313" key="12">
    <source>
        <dbReference type="Proteomes" id="UP000076268"/>
    </source>
</evidence>
<organism evidence="11 12">
    <name type="scientific">Anaerosporomusa subterranea</name>
    <dbReference type="NCBI Taxonomy" id="1794912"/>
    <lineage>
        <taxon>Bacteria</taxon>
        <taxon>Bacillati</taxon>
        <taxon>Bacillota</taxon>
        <taxon>Negativicutes</taxon>
        <taxon>Acetonemataceae</taxon>
        <taxon>Anaerosporomusa</taxon>
    </lineage>
</organism>
<dbReference type="SUPFAM" id="SSF69765">
    <property type="entry name" value="IpsF-like"/>
    <property type="match status" value="1"/>
</dbReference>
<dbReference type="GO" id="GO:0019288">
    <property type="term" value="P:isopentenyl diphosphate biosynthetic process, methylerythritol 4-phosphate pathway"/>
    <property type="evidence" value="ECO:0007669"/>
    <property type="project" value="UniProtKB-UniRule"/>
</dbReference>
<dbReference type="RefSeq" id="WP_066237361.1">
    <property type="nucleotide sequence ID" value="NZ_LSGP01000005.1"/>
</dbReference>
<feature type="binding site" evidence="8">
    <location>
        <position position="144"/>
    </location>
    <ligand>
        <name>4-CDP-2-C-methyl-D-erythritol 2-phosphate</name>
        <dbReference type="ChEBI" id="CHEBI:57919"/>
    </ligand>
</feature>
<reference evidence="11 12" key="1">
    <citation type="submission" date="2016-02" db="EMBL/GenBank/DDBJ databases">
        <title>Anaerosporomusa subterraneum gen. nov., sp. nov., a spore-forming obligate anaerobe isolated from saprolite.</title>
        <authorList>
            <person name="Choi J.K."/>
            <person name="Shah M."/>
            <person name="Yee N."/>
        </authorList>
    </citation>
    <scope>NUCLEOTIDE SEQUENCE [LARGE SCALE GENOMIC DNA]</scope>
    <source>
        <strain evidence="11 12">RU4</strain>
    </source>
</reference>
<proteinExistence type="inferred from homology"/>
<protein>
    <recommendedName>
        <fullName evidence="4 8">2-C-methyl-D-erythritol 2,4-cyclodiphosphate synthase</fullName>
        <shortName evidence="8">MECDP-synthase</shortName>
        <shortName evidence="8">MECPP-synthase</shortName>
        <shortName evidence="8">MECPS</shortName>
        <ecNumber evidence="4 8">4.6.1.12</ecNumber>
    </recommendedName>
</protein>
<dbReference type="GO" id="GO:0046872">
    <property type="term" value="F:metal ion binding"/>
    <property type="evidence" value="ECO:0007669"/>
    <property type="project" value="UniProtKB-KW"/>
</dbReference>
<evidence type="ECO:0000256" key="1">
    <source>
        <dbReference type="ARBA" id="ARBA00000200"/>
    </source>
</evidence>
<feature type="site" description="Transition state stabilizer" evidence="8">
    <location>
        <position position="36"/>
    </location>
</feature>
<dbReference type="PANTHER" id="PTHR43181:SF1">
    <property type="entry name" value="2-C-METHYL-D-ERYTHRITOL 2,4-CYCLODIPHOSPHATE SYNTHASE, CHLOROPLASTIC"/>
    <property type="match status" value="1"/>
</dbReference>
<evidence type="ECO:0000256" key="9">
    <source>
        <dbReference type="RuleBase" id="RU004395"/>
    </source>
</evidence>
<name>A0A154BWR0_ANASB</name>
<feature type="binding site" evidence="8">
    <location>
        <begin position="10"/>
        <end position="12"/>
    </location>
    <ligand>
        <name>4-CDP-2-C-methyl-D-erythritol 2-phosphate</name>
        <dbReference type="ChEBI" id="CHEBI:57919"/>
    </ligand>
</feature>
<feature type="binding site" evidence="8">
    <location>
        <begin position="63"/>
        <end position="67"/>
    </location>
    <ligand>
        <name>4-CDP-2-C-methyl-D-erythritol 2-phosphate</name>
        <dbReference type="ChEBI" id="CHEBI:57919"/>
    </ligand>
</feature>
<keyword evidence="6 8" id="KW-0414">Isoprene biosynthesis</keyword>
<dbReference type="HAMAP" id="MF_00107">
    <property type="entry name" value="IspF"/>
    <property type="match status" value="1"/>
</dbReference>
<dbReference type="Pfam" id="PF02542">
    <property type="entry name" value="YgbB"/>
    <property type="match status" value="1"/>
</dbReference>
<dbReference type="InterPro" id="IPR003526">
    <property type="entry name" value="MECDP_synthase"/>
</dbReference>
<keyword evidence="5 8" id="KW-0479">Metal-binding</keyword>
<accession>A0A154BWR0</accession>
<feature type="domain" description="2-C-methyl-D-erythritol 2,4-cyclodiphosphate synthase" evidence="10">
    <location>
        <begin position="3"/>
        <end position="156"/>
    </location>
</feature>
<feature type="binding site" evidence="8">
    <location>
        <position position="44"/>
    </location>
    <ligand>
        <name>a divalent metal cation</name>
        <dbReference type="ChEBI" id="CHEBI:60240"/>
    </ligand>
</feature>
<evidence type="ECO:0000256" key="6">
    <source>
        <dbReference type="ARBA" id="ARBA00023229"/>
    </source>
</evidence>
<keyword evidence="7 8" id="KW-0456">Lyase</keyword>
<dbReference type="AlphaFoldDB" id="A0A154BWR0"/>
<feature type="binding site" evidence="8">
    <location>
        <position position="10"/>
    </location>
    <ligand>
        <name>a divalent metal cation</name>
        <dbReference type="ChEBI" id="CHEBI:60240"/>
    </ligand>
</feature>
<evidence type="ECO:0000256" key="7">
    <source>
        <dbReference type="ARBA" id="ARBA00023239"/>
    </source>
</evidence>
<evidence type="ECO:0000256" key="2">
    <source>
        <dbReference type="ARBA" id="ARBA00004709"/>
    </source>
</evidence>
<dbReference type="InterPro" id="IPR020555">
    <property type="entry name" value="MECDP_synthase_CS"/>
</dbReference>
<dbReference type="InterPro" id="IPR036571">
    <property type="entry name" value="MECDP_synthase_sf"/>
</dbReference>
<comment type="pathway">
    <text evidence="2 8">Isoprenoid biosynthesis; isopentenyl diphosphate biosynthesis via DXP pathway; isopentenyl diphosphate from 1-deoxy-D-xylulose 5-phosphate: step 4/6.</text>
</comment>
<feature type="site" description="Transition state stabilizer" evidence="8">
    <location>
        <position position="135"/>
    </location>
</feature>
<evidence type="ECO:0000256" key="8">
    <source>
        <dbReference type="HAMAP-Rule" id="MF_00107"/>
    </source>
</evidence>
<evidence type="ECO:0000256" key="4">
    <source>
        <dbReference type="ARBA" id="ARBA00012579"/>
    </source>
</evidence>
<feature type="binding site" evidence="8">
    <location>
        <begin position="36"/>
        <end position="37"/>
    </location>
    <ligand>
        <name>4-CDP-2-C-methyl-D-erythritol 2-phosphate</name>
        <dbReference type="ChEBI" id="CHEBI:57919"/>
    </ligand>
</feature>
<evidence type="ECO:0000259" key="10">
    <source>
        <dbReference type="Pfam" id="PF02542"/>
    </source>
</evidence>
<comment type="cofactor">
    <cofactor evidence="8">
        <name>a divalent metal cation</name>
        <dbReference type="ChEBI" id="CHEBI:60240"/>
    </cofactor>
    <text evidence="8">Binds 1 divalent metal cation per subunit.</text>
</comment>
<dbReference type="EMBL" id="LSGP01000005">
    <property type="protein sequence ID" value="KYZ77908.1"/>
    <property type="molecule type" value="Genomic_DNA"/>
</dbReference>
<gene>
    <name evidence="8" type="primary">ispF</name>
    <name evidence="11" type="ORF">AXX12_16725</name>
</gene>
<dbReference type="STRING" id="1794912.AXX12_16725"/>
<feature type="binding site" evidence="8">
    <location>
        <begin position="58"/>
        <end position="60"/>
    </location>
    <ligand>
        <name>4-CDP-2-C-methyl-D-erythritol 2-phosphate</name>
        <dbReference type="ChEBI" id="CHEBI:57919"/>
    </ligand>
</feature>
<dbReference type="Gene3D" id="3.30.1330.50">
    <property type="entry name" value="2-C-methyl-D-erythritol 2,4-cyclodiphosphate synthase"/>
    <property type="match status" value="1"/>
</dbReference>